<accession>A0A919QWN5</accession>
<sequence>MVMCAFTVWRLDDRSSADAESAKSCTERGGVRHSDARHGGYTWTEDFMCENRPETPLYLTVDGAERVGTLETRRSWFVCWELGRVQDGRAPVWYYTQGDRTEPGGERWEGWGFAGAERLEVSAHPPPNMPRCRFESPGGVSPAPATPR</sequence>
<name>A0A919QWN5_9ACTN</name>
<evidence type="ECO:0000313" key="2">
    <source>
        <dbReference type="EMBL" id="GII75258.1"/>
    </source>
</evidence>
<evidence type="ECO:0000313" key="3">
    <source>
        <dbReference type="Proteomes" id="UP000655287"/>
    </source>
</evidence>
<protein>
    <submittedName>
        <fullName evidence="2">Uncharacterized protein</fullName>
    </submittedName>
</protein>
<dbReference type="Proteomes" id="UP000655287">
    <property type="component" value="Unassembled WGS sequence"/>
</dbReference>
<feature type="region of interest" description="Disordered" evidence="1">
    <location>
        <begin position="122"/>
        <end position="148"/>
    </location>
</feature>
<dbReference type="EMBL" id="BOOU01000003">
    <property type="protein sequence ID" value="GII75258.1"/>
    <property type="molecule type" value="Genomic_DNA"/>
</dbReference>
<gene>
    <name evidence="2" type="ORF">Sru01_02400</name>
</gene>
<keyword evidence="3" id="KW-1185">Reference proteome</keyword>
<proteinExistence type="predicted"/>
<organism evidence="2 3">
    <name type="scientific">Sphaerisporangium rufum</name>
    <dbReference type="NCBI Taxonomy" id="1381558"/>
    <lineage>
        <taxon>Bacteria</taxon>
        <taxon>Bacillati</taxon>
        <taxon>Actinomycetota</taxon>
        <taxon>Actinomycetes</taxon>
        <taxon>Streptosporangiales</taxon>
        <taxon>Streptosporangiaceae</taxon>
        <taxon>Sphaerisporangium</taxon>
    </lineage>
</organism>
<dbReference type="AlphaFoldDB" id="A0A919QWN5"/>
<evidence type="ECO:0000256" key="1">
    <source>
        <dbReference type="SAM" id="MobiDB-lite"/>
    </source>
</evidence>
<reference evidence="2" key="1">
    <citation type="submission" date="2021-01" db="EMBL/GenBank/DDBJ databases">
        <title>Whole genome shotgun sequence of Sphaerisporangium rufum NBRC 109079.</title>
        <authorList>
            <person name="Komaki H."/>
            <person name="Tamura T."/>
        </authorList>
    </citation>
    <scope>NUCLEOTIDE SEQUENCE</scope>
    <source>
        <strain evidence="2">NBRC 109079</strain>
    </source>
</reference>
<comment type="caution">
    <text evidence="2">The sequence shown here is derived from an EMBL/GenBank/DDBJ whole genome shotgun (WGS) entry which is preliminary data.</text>
</comment>